<dbReference type="AlphaFoldDB" id="A0A9P8YEJ4"/>
<comment type="subcellular location">
    <subcellularLocation>
        <location evidence="2">Cytoplasm</location>
    </subcellularLocation>
</comment>
<comment type="similarity">
    <text evidence="3">Belongs to the BLOC1S4 family.</text>
</comment>
<evidence type="ECO:0000256" key="5">
    <source>
        <dbReference type="ARBA" id="ARBA00022490"/>
    </source>
</evidence>
<comment type="caution">
    <text evidence="8">The sequence shown here is derived from an EMBL/GenBank/DDBJ whole genome shotgun (WGS) entry which is preliminary data.</text>
</comment>
<sequence>MARTCLPLLAAGQAQEGMPSTEANAVPDTQLGLTDDEVQLLRFHQAQANSSSSRAASRASSQGLLLLDSSSLAALSRHLDRLMQQIQQRIEYLSEQSSIVTLQQYDRAGNLIDNADAEIARFQNIMAEMDELEVDFDRIAHIKDIVKGQRRRVEGLERDLEQTSSRREREHHSHSHSHRHGHSSRHEGGSSGHRHRHH</sequence>
<gene>
    <name evidence="8" type="ORF">B0I36DRAFT_345559</name>
</gene>
<dbReference type="InterPro" id="IPR034455">
    <property type="entry name" value="CNL1"/>
</dbReference>
<evidence type="ECO:0000256" key="6">
    <source>
        <dbReference type="ARBA" id="ARBA00029995"/>
    </source>
</evidence>
<evidence type="ECO:0000313" key="8">
    <source>
        <dbReference type="EMBL" id="KAH7037447.1"/>
    </source>
</evidence>
<evidence type="ECO:0000256" key="1">
    <source>
        <dbReference type="ARBA" id="ARBA00003807"/>
    </source>
</evidence>
<dbReference type="EMBL" id="JAGTJQ010000002">
    <property type="protein sequence ID" value="KAH7037447.1"/>
    <property type="molecule type" value="Genomic_DNA"/>
</dbReference>
<keyword evidence="9" id="KW-1185">Reference proteome</keyword>
<evidence type="ECO:0000313" key="9">
    <source>
        <dbReference type="Proteomes" id="UP000756346"/>
    </source>
</evidence>
<evidence type="ECO:0000256" key="7">
    <source>
        <dbReference type="SAM" id="MobiDB-lite"/>
    </source>
</evidence>
<evidence type="ECO:0000256" key="3">
    <source>
        <dbReference type="ARBA" id="ARBA00007289"/>
    </source>
</evidence>
<dbReference type="PANTHER" id="PTHR39145">
    <property type="entry name" value="BIOGENESIS OF LYSOSOME-RELATED ORGANELLES COMPLEX 1 SUBUNIT CNL1"/>
    <property type="match status" value="1"/>
</dbReference>
<keyword evidence="5" id="KW-0963">Cytoplasm</keyword>
<dbReference type="GeneID" id="70185916"/>
<feature type="region of interest" description="Disordered" evidence="7">
    <location>
        <begin position="150"/>
        <end position="198"/>
    </location>
</feature>
<protein>
    <recommendedName>
        <fullName evidence="4">Biogenesis of lysosome-related organelles complex 1 subunit CNL1</fullName>
    </recommendedName>
    <alternativeName>
        <fullName evidence="6">CNO-like protein 1</fullName>
    </alternativeName>
</protein>
<name>A0A9P8YEJ4_9PEZI</name>
<evidence type="ECO:0000256" key="2">
    <source>
        <dbReference type="ARBA" id="ARBA00004496"/>
    </source>
</evidence>
<dbReference type="PANTHER" id="PTHR39145:SF1">
    <property type="entry name" value="BIOGENESIS OF LYSOSOME-RELATED ORGANELLES COMPLEX 1 SUBUNIT CNL1"/>
    <property type="match status" value="1"/>
</dbReference>
<comment type="function">
    <text evidence="1">Component of the biogenesis of lysosome-related organelles complex-1 (BLOC-1), a complex that is involved in endosomal cargo sorting.</text>
</comment>
<organism evidence="8 9">
    <name type="scientific">Microdochium trichocladiopsis</name>
    <dbReference type="NCBI Taxonomy" id="1682393"/>
    <lineage>
        <taxon>Eukaryota</taxon>
        <taxon>Fungi</taxon>
        <taxon>Dikarya</taxon>
        <taxon>Ascomycota</taxon>
        <taxon>Pezizomycotina</taxon>
        <taxon>Sordariomycetes</taxon>
        <taxon>Xylariomycetidae</taxon>
        <taxon>Xylariales</taxon>
        <taxon>Microdochiaceae</taxon>
        <taxon>Microdochium</taxon>
    </lineage>
</organism>
<dbReference type="GO" id="GO:0007032">
    <property type="term" value="P:endosome organization"/>
    <property type="evidence" value="ECO:0007669"/>
    <property type="project" value="TreeGrafter"/>
</dbReference>
<feature type="compositionally biased region" description="Basic and acidic residues" evidence="7">
    <location>
        <begin position="150"/>
        <end position="171"/>
    </location>
</feature>
<accession>A0A9P8YEJ4</accession>
<dbReference type="OrthoDB" id="5424991at2759"/>
<evidence type="ECO:0000256" key="4">
    <source>
        <dbReference type="ARBA" id="ARBA00014971"/>
    </source>
</evidence>
<feature type="compositionally biased region" description="Basic residues" evidence="7">
    <location>
        <begin position="172"/>
        <end position="183"/>
    </location>
</feature>
<dbReference type="RefSeq" id="XP_046016568.1">
    <property type="nucleotide sequence ID" value="XM_046156370.1"/>
</dbReference>
<proteinExistence type="inferred from homology"/>
<dbReference type="GO" id="GO:0031083">
    <property type="term" value="C:BLOC-1 complex"/>
    <property type="evidence" value="ECO:0007669"/>
    <property type="project" value="InterPro"/>
</dbReference>
<dbReference type="Proteomes" id="UP000756346">
    <property type="component" value="Unassembled WGS sequence"/>
</dbReference>
<dbReference type="GO" id="GO:0005737">
    <property type="term" value="C:cytoplasm"/>
    <property type="evidence" value="ECO:0007669"/>
    <property type="project" value="UniProtKB-SubCell"/>
</dbReference>
<reference evidence="8" key="1">
    <citation type="journal article" date="2021" name="Nat. Commun.">
        <title>Genetic determinants of endophytism in the Arabidopsis root mycobiome.</title>
        <authorList>
            <person name="Mesny F."/>
            <person name="Miyauchi S."/>
            <person name="Thiergart T."/>
            <person name="Pickel B."/>
            <person name="Atanasova L."/>
            <person name="Karlsson M."/>
            <person name="Huettel B."/>
            <person name="Barry K.W."/>
            <person name="Haridas S."/>
            <person name="Chen C."/>
            <person name="Bauer D."/>
            <person name="Andreopoulos W."/>
            <person name="Pangilinan J."/>
            <person name="LaButti K."/>
            <person name="Riley R."/>
            <person name="Lipzen A."/>
            <person name="Clum A."/>
            <person name="Drula E."/>
            <person name="Henrissat B."/>
            <person name="Kohler A."/>
            <person name="Grigoriev I.V."/>
            <person name="Martin F.M."/>
            <person name="Hacquard S."/>
        </authorList>
    </citation>
    <scope>NUCLEOTIDE SEQUENCE</scope>
    <source>
        <strain evidence="8">MPI-CAGE-CH-0230</strain>
    </source>
</reference>